<protein>
    <submittedName>
        <fullName evidence="2">FxsA cytoplasmic membrane protein</fullName>
    </submittedName>
</protein>
<evidence type="ECO:0000313" key="2">
    <source>
        <dbReference type="EMBL" id="BAN36590.1"/>
    </source>
</evidence>
<evidence type="ECO:0000313" key="3">
    <source>
        <dbReference type="Proteomes" id="UP000015559"/>
    </source>
</evidence>
<dbReference type="RefSeq" id="WP_009207449.1">
    <property type="nucleotide sequence ID" value="NC_022357.1"/>
</dbReference>
<dbReference type="EMBL" id="AP013066">
    <property type="protein sequence ID" value="BAN36590.1"/>
    <property type="molecule type" value="Genomic_DNA"/>
</dbReference>
<gene>
    <name evidence="2" type="ORF">SCD_n02791</name>
</gene>
<dbReference type="eggNOG" id="COG3030">
    <property type="taxonomic scope" value="Bacteria"/>
</dbReference>
<dbReference type="GO" id="GO:0016020">
    <property type="term" value="C:membrane"/>
    <property type="evidence" value="ECO:0007669"/>
    <property type="project" value="InterPro"/>
</dbReference>
<dbReference type="Pfam" id="PF04186">
    <property type="entry name" value="FxsA"/>
    <property type="match status" value="1"/>
</dbReference>
<sequence>MRTLLIPLILLGFPALEIYVLVELSGVVGWWLLPWLLSSAIVGGWLVREAGAMLPLRLLAALQSGHSLSLSLLIGFRTVLAGLLLIFPGIISDFLALILLLLPHPKVNMPNAANDDVIDGEWTRVNEHDKLR</sequence>
<accession>S6AB88</accession>
<reference evidence="2 3" key="1">
    <citation type="journal article" date="2012" name="Appl. Environ. Microbiol.">
        <title>Draft genome sequence of a psychrotolerant sulfur-oxidizing bacterium, Sulfuricella denitrificans skB26, and proteomic insights into cold adaptation.</title>
        <authorList>
            <person name="Watanabe T."/>
            <person name="Kojima H."/>
            <person name="Fukui M."/>
        </authorList>
    </citation>
    <scope>NUCLEOTIDE SEQUENCE [LARGE SCALE GENOMIC DNA]</scope>
    <source>
        <strain evidence="3">skB26</strain>
    </source>
</reference>
<dbReference type="InterPro" id="IPR007313">
    <property type="entry name" value="FxsA"/>
</dbReference>
<dbReference type="STRING" id="1163617.SCD_n02791"/>
<dbReference type="PANTHER" id="PTHR35335:SF1">
    <property type="entry name" value="UPF0716 PROTEIN FXSA"/>
    <property type="match status" value="1"/>
</dbReference>
<feature type="transmembrane region" description="Helical" evidence="1">
    <location>
        <begin position="54"/>
        <end position="74"/>
    </location>
</feature>
<keyword evidence="1" id="KW-0472">Membrane</keyword>
<keyword evidence="1" id="KW-0812">Transmembrane</keyword>
<name>S6AB88_SULDS</name>
<dbReference type="NCBIfam" id="NF008528">
    <property type="entry name" value="PRK11463.1-2"/>
    <property type="match status" value="1"/>
</dbReference>
<feature type="transmembrane region" description="Helical" evidence="1">
    <location>
        <begin position="80"/>
        <end position="102"/>
    </location>
</feature>
<dbReference type="Proteomes" id="UP000015559">
    <property type="component" value="Chromosome"/>
</dbReference>
<organism evidence="2 3">
    <name type="scientific">Sulfuricella denitrificans (strain DSM 22764 / NBRC 105220 / skB26)</name>
    <dbReference type="NCBI Taxonomy" id="1163617"/>
    <lineage>
        <taxon>Bacteria</taxon>
        <taxon>Pseudomonadati</taxon>
        <taxon>Pseudomonadota</taxon>
        <taxon>Betaproteobacteria</taxon>
        <taxon>Nitrosomonadales</taxon>
        <taxon>Sulfuricellaceae</taxon>
        <taxon>Sulfuricella</taxon>
    </lineage>
</organism>
<dbReference type="AlphaFoldDB" id="S6AB88"/>
<keyword evidence="1" id="KW-1133">Transmembrane helix</keyword>
<evidence type="ECO:0000256" key="1">
    <source>
        <dbReference type="SAM" id="Phobius"/>
    </source>
</evidence>
<feature type="transmembrane region" description="Helical" evidence="1">
    <location>
        <begin position="28"/>
        <end position="47"/>
    </location>
</feature>
<proteinExistence type="predicted"/>
<dbReference type="HOGENOM" id="CLU_085083_4_0_4"/>
<keyword evidence="3" id="KW-1185">Reference proteome</keyword>
<dbReference type="PANTHER" id="PTHR35335">
    <property type="entry name" value="UPF0716 PROTEIN FXSA"/>
    <property type="match status" value="1"/>
</dbReference>
<dbReference type="OrthoDB" id="8562817at2"/>
<dbReference type="KEGG" id="sdr:SCD_n02791"/>